<dbReference type="HOGENOM" id="CLU_2523429_0_0_4"/>
<gene>
    <name evidence="1" type="ordered locus">LHK_00369</name>
</gene>
<evidence type="ECO:0000313" key="1">
    <source>
        <dbReference type="EMBL" id="ACO73364.1"/>
    </source>
</evidence>
<organism evidence="1 2">
    <name type="scientific">Laribacter hongkongensis (strain HLHK9)</name>
    <dbReference type="NCBI Taxonomy" id="557598"/>
    <lineage>
        <taxon>Bacteria</taxon>
        <taxon>Pseudomonadati</taxon>
        <taxon>Pseudomonadota</taxon>
        <taxon>Betaproteobacteria</taxon>
        <taxon>Neisseriales</taxon>
        <taxon>Aquaspirillaceae</taxon>
        <taxon>Laribacter</taxon>
    </lineage>
</organism>
<protein>
    <submittedName>
        <fullName evidence="1">Uncharacterized protein</fullName>
    </submittedName>
</protein>
<evidence type="ECO:0000313" key="2">
    <source>
        <dbReference type="Proteomes" id="UP000002010"/>
    </source>
</evidence>
<reference evidence="1 2" key="1">
    <citation type="journal article" date="2009" name="PLoS Genet.">
        <title>The complete genome and proteome of Laribacter hongkongensis reveal potential mechanisms for adaptations to different temperatures and habitats.</title>
        <authorList>
            <person name="Woo P.C."/>
            <person name="Lau S.K."/>
            <person name="Tse H."/>
            <person name="Teng J.L."/>
            <person name="Curreem S.O."/>
            <person name="Tsang A.K."/>
            <person name="Fan R.Y."/>
            <person name="Wong G.K."/>
            <person name="Huang Y."/>
            <person name="Loman N.J."/>
            <person name="Snyder L.A."/>
            <person name="Cai J.J."/>
            <person name="Huang J.D."/>
            <person name="Mak W."/>
            <person name="Pallen M.J."/>
            <person name="Lok S."/>
            <person name="Yuen K.Y."/>
        </authorList>
    </citation>
    <scope>NUCLEOTIDE SEQUENCE [LARGE SCALE GENOMIC DNA]</scope>
    <source>
        <strain evidence="1 2">HLHK9</strain>
    </source>
</reference>
<keyword evidence="2" id="KW-1185">Reference proteome</keyword>
<dbReference type="KEGG" id="lhk:LHK_00369"/>
<sequence>MDFLFALVGFFHCGIDHLDHDRRDIDADTVTFDERDDRIVRDRLACNDFLAALRHLDVGRAHACSIWINWNERPGGHGRSRGRV</sequence>
<accession>C1DBG7</accession>
<dbReference type="AlphaFoldDB" id="C1DBG7"/>
<dbReference type="Proteomes" id="UP000002010">
    <property type="component" value="Chromosome"/>
</dbReference>
<dbReference type="EMBL" id="CP001154">
    <property type="protein sequence ID" value="ACO73364.1"/>
    <property type="molecule type" value="Genomic_DNA"/>
</dbReference>
<proteinExistence type="predicted"/>
<name>C1DBG7_LARHH</name>